<feature type="domain" description="PH" evidence="1">
    <location>
        <begin position="56"/>
        <end position="153"/>
    </location>
</feature>
<dbReference type="SUPFAM" id="SSF50729">
    <property type="entry name" value="PH domain-like"/>
    <property type="match status" value="1"/>
</dbReference>
<comment type="caution">
    <text evidence="2">The sequence shown here is derived from an EMBL/GenBank/DDBJ whole genome shotgun (WGS) entry which is preliminary data.</text>
</comment>
<gene>
    <name evidence="2" type="ORF">G6F64_005865</name>
</gene>
<evidence type="ECO:0000313" key="3">
    <source>
        <dbReference type="Proteomes" id="UP000716291"/>
    </source>
</evidence>
<name>A0A9P6X9T7_RHIOR</name>
<evidence type="ECO:0000259" key="1">
    <source>
        <dbReference type="PROSITE" id="PS50003"/>
    </source>
</evidence>
<dbReference type="Gene3D" id="2.30.29.30">
    <property type="entry name" value="Pleckstrin-homology domain (PH domain)/Phosphotyrosine-binding domain (PTB)"/>
    <property type="match status" value="1"/>
</dbReference>
<organism evidence="2 3">
    <name type="scientific">Rhizopus oryzae</name>
    <name type="common">Mucormycosis agent</name>
    <name type="synonym">Rhizopus arrhizus var. delemar</name>
    <dbReference type="NCBI Taxonomy" id="64495"/>
    <lineage>
        <taxon>Eukaryota</taxon>
        <taxon>Fungi</taxon>
        <taxon>Fungi incertae sedis</taxon>
        <taxon>Mucoromycota</taxon>
        <taxon>Mucoromycotina</taxon>
        <taxon>Mucoromycetes</taxon>
        <taxon>Mucorales</taxon>
        <taxon>Mucorineae</taxon>
        <taxon>Rhizopodaceae</taxon>
        <taxon>Rhizopus</taxon>
    </lineage>
</organism>
<dbReference type="Proteomes" id="UP000716291">
    <property type="component" value="Unassembled WGS sequence"/>
</dbReference>
<evidence type="ECO:0000313" key="2">
    <source>
        <dbReference type="EMBL" id="KAG1308687.1"/>
    </source>
</evidence>
<dbReference type="InterPro" id="IPR011993">
    <property type="entry name" value="PH-like_dom_sf"/>
</dbReference>
<protein>
    <recommendedName>
        <fullName evidence="1">PH domain-containing protein</fullName>
    </recommendedName>
</protein>
<dbReference type="Pfam" id="PF00169">
    <property type="entry name" value="PH"/>
    <property type="match status" value="1"/>
</dbReference>
<dbReference type="CDD" id="cd00821">
    <property type="entry name" value="PH"/>
    <property type="match status" value="1"/>
</dbReference>
<dbReference type="AlphaFoldDB" id="A0A9P6X9T7"/>
<keyword evidence="3" id="KW-1185">Reference proteome</keyword>
<dbReference type="OrthoDB" id="185175at2759"/>
<reference evidence="2" key="1">
    <citation type="journal article" date="2020" name="Microb. Genom.">
        <title>Genetic diversity of clinical and environmental Mucorales isolates obtained from an investigation of mucormycosis cases among solid organ transplant recipients.</title>
        <authorList>
            <person name="Nguyen M.H."/>
            <person name="Kaul D."/>
            <person name="Muto C."/>
            <person name="Cheng S.J."/>
            <person name="Richter R.A."/>
            <person name="Bruno V.M."/>
            <person name="Liu G."/>
            <person name="Beyhan S."/>
            <person name="Sundermann A.J."/>
            <person name="Mounaud S."/>
            <person name="Pasculle A.W."/>
            <person name="Nierman W.C."/>
            <person name="Driscoll E."/>
            <person name="Cumbie R."/>
            <person name="Clancy C.J."/>
            <person name="Dupont C.L."/>
        </authorList>
    </citation>
    <scope>NUCLEOTIDE SEQUENCE</scope>
    <source>
        <strain evidence="2">GL11</strain>
    </source>
</reference>
<dbReference type="SMART" id="SM00233">
    <property type="entry name" value="PH"/>
    <property type="match status" value="1"/>
</dbReference>
<dbReference type="PROSITE" id="PS50003">
    <property type="entry name" value="PH_DOMAIN"/>
    <property type="match status" value="1"/>
</dbReference>
<dbReference type="EMBL" id="JAANQT010000746">
    <property type="protein sequence ID" value="KAG1308687.1"/>
    <property type="molecule type" value="Genomic_DNA"/>
</dbReference>
<accession>A0A9P6X9T7</accession>
<proteinExistence type="predicted"/>
<sequence>MKCQKKTINLLEIISSLSSSIPFPVNERSICFHPVDDSDPSLYRPSETQIDILLNQAICSGWLTRHKRPFRFMKSTKKRFVILVDRMLYSFKSETTNSCRGYFEITKDTDAYLKDRPGYCIEIRKGVSDIWLLEVPDVESLKIWLRSIKRVIAWLRANNQGMITRCRLEKEGMTEEEGYARLSMVKKTRPKESCLSLAFDTLHRPIISLPPQLPPPKTSPPPIPSS</sequence>
<dbReference type="InterPro" id="IPR001849">
    <property type="entry name" value="PH_domain"/>
</dbReference>